<dbReference type="PROSITE" id="PS50994">
    <property type="entry name" value="INTEGRASE"/>
    <property type="match status" value="1"/>
</dbReference>
<dbReference type="PANTHER" id="PTHR46889">
    <property type="entry name" value="TRANSPOSASE INSF FOR INSERTION SEQUENCE IS3B-RELATED"/>
    <property type="match status" value="1"/>
</dbReference>
<reference evidence="2" key="1">
    <citation type="submission" date="2021-01" db="EMBL/GenBank/DDBJ databases">
        <title>Modified the classification status of verrucomicrobia.</title>
        <authorList>
            <person name="Feng X."/>
        </authorList>
    </citation>
    <scope>NUCLEOTIDE SEQUENCE</scope>
    <source>
        <strain evidence="2">KCTC 22041</strain>
    </source>
</reference>
<dbReference type="PANTHER" id="PTHR46889:SF4">
    <property type="entry name" value="TRANSPOSASE INSO FOR INSERTION SEQUENCE ELEMENT IS911B-RELATED"/>
    <property type="match status" value="1"/>
</dbReference>
<feature type="non-terminal residue" evidence="2">
    <location>
        <position position="1"/>
    </location>
</feature>
<comment type="caution">
    <text evidence="2">The sequence shown here is derived from an EMBL/GenBank/DDBJ whole genome shotgun (WGS) entry which is preliminary data.</text>
</comment>
<dbReference type="AlphaFoldDB" id="A0A934VY08"/>
<dbReference type="SUPFAM" id="SSF53098">
    <property type="entry name" value="Ribonuclease H-like"/>
    <property type="match status" value="1"/>
</dbReference>
<evidence type="ECO:0000259" key="1">
    <source>
        <dbReference type="PROSITE" id="PS50994"/>
    </source>
</evidence>
<dbReference type="GO" id="GO:0015074">
    <property type="term" value="P:DNA integration"/>
    <property type="evidence" value="ECO:0007669"/>
    <property type="project" value="InterPro"/>
</dbReference>
<dbReference type="InterPro" id="IPR036397">
    <property type="entry name" value="RNaseH_sf"/>
</dbReference>
<accession>A0A934VY08</accession>
<organism evidence="2 3">
    <name type="scientific">Luteolibacter pohnpeiensis</name>
    <dbReference type="NCBI Taxonomy" id="454153"/>
    <lineage>
        <taxon>Bacteria</taxon>
        <taxon>Pseudomonadati</taxon>
        <taxon>Verrucomicrobiota</taxon>
        <taxon>Verrucomicrobiia</taxon>
        <taxon>Verrucomicrobiales</taxon>
        <taxon>Verrucomicrobiaceae</taxon>
        <taxon>Luteolibacter</taxon>
    </lineage>
</organism>
<dbReference type="InterPro" id="IPR012337">
    <property type="entry name" value="RNaseH-like_sf"/>
</dbReference>
<dbReference type="GO" id="GO:0003676">
    <property type="term" value="F:nucleic acid binding"/>
    <property type="evidence" value="ECO:0007669"/>
    <property type="project" value="InterPro"/>
</dbReference>
<proteinExistence type="predicted"/>
<keyword evidence="3" id="KW-1185">Reference proteome</keyword>
<dbReference type="RefSeq" id="WP_200274551.1">
    <property type="nucleotide sequence ID" value="NZ_JAENIJ010000225.1"/>
</dbReference>
<feature type="non-terminal residue" evidence="2">
    <location>
        <position position="120"/>
    </location>
</feature>
<dbReference type="Gene3D" id="3.30.420.10">
    <property type="entry name" value="Ribonuclease H-like superfamily/Ribonuclease H"/>
    <property type="match status" value="1"/>
</dbReference>
<protein>
    <submittedName>
        <fullName evidence="2">DDE-type integrase/transposase/recombinase</fullName>
    </submittedName>
</protein>
<evidence type="ECO:0000313" key="3">
    <source>
        <dbReference type="Proteomes" id="UP000603141"/>
    </source>
</evidence>
<dbReference type="Proteomes" id="UP000603141">
    <property type="component" value="Unassembled WGS sequence"/>
</dbReference>
<dbReference type="EMBL" id="JAENIJ010000225">
    <property type="protein sequence ID" value="MBK1884930.1"/>
    <property type="molecule type" value="Genomic_DNA"/>
</dbReference>
<sequence length="120" mass="13818">KYPYLLRKRVIDRPDQVWCADITYVPMPRGHSYLCAVMDWHSRKVLGWAVSNTMGTGLCLEALEMALGSTDTVPEIFNTDQGCQFTSAEWTGRLTELGVQISMDGRGRWMDNVFIERLWR</sequence>
<dbReference type="InterPro" id="IPR001584">
    <property type="entry name" value="Integrase_cat-core"/>
</dbReference>
<dbReference type="Pfam" id="PF00665">
    <property type="entry name" value="rve"/>
    <property type="match status" value="1"/>
</dbReference>
<gene>
    <name evidence="2" type="ORF">JIN85_21145</name>
</gene>
<name>A0A934VY08_9BACT</name>
<evidence type="ECO:0000313" key="2">
    <source>
        <dbReference type="EMBL" id="MBK1884930.1"/>
    </source>
</evidence>
<dbReference type="InterPro" id="IPR050900">
    <property type="entry name" value="Transposase_IS3/IS150/IS904"/>
</dbReference>
<feature type="domain" description="Integrase catalytic" evidence="1">
    <location>
        <begin position="10"/>
        <end position="120"/>
    </location>
</feature>